<sequence length="528" mass="58274">MLNYVPDFGLTASIPKTAKSITHVTSGARFWHNSFHPKTVSPMLHPVSDFGLTVSIPKTAKSIIHVTSCDRFRTNSFYPKNCQLQMHAGPSPACMQLLGTVSGHYKCRTATHAVTGAISTAPVAMKSLFGTHSAEQAKLDITSNASHLPNNIKPCNVFDGVPMNHVFSGRPIERVDLFLRATPDNFRKSLELAAKDMDQINCLITDAFLVFAGEIAEDLGVPWIPVWLPFAHSISAHIYSDKIVQYCAGNGGEAESILENIPGLAQMRTKDLPLEALLNDKQENLVWNAKSNWKCAAKITALVMSSYEELYPKPLLEDLKSRCSSLLNVGFVTVTIPPPPLPLSETDSTGCLSWLDSQKTMSVVYISFGIAVNFPPNEMKELAEALSESKIPFLWSLKENLRRNLPGDFLEKTSFHGKVVPWAPQAQVLAHKSISVFVTHCGANSVYESLANGVPMICRPVVFADNVTNAKIIEDIWEAGVRVDGGVFTKNGVIKSLELIFAHEQGRRIRRKAQALHVTTRKPDRYRR</sequence>
<dbReference type="GO" id="GO:0005737">
    <property type="term" value="C:cytoplasm"/>
    <property type="evidence" value="ECO:0000318"/>
    <property type="project" value="GO_Central"/>
</dbReference>
<dbReference type="CDD" id="cd03784">
    <property type="entry name" value="GT1_Gtf-like"/>
    <property type="match status" value="1"/>
</dbReference>
<accession>A0A2C9V656</accession>
<comment type="similarity">
    <text evidence="1">Belongs to the UDP-glycosyltransferase family.</text>
</comment>
<name>A0A2C9V656_MANES</name>
<dbReference type="PANTHER" id="PTHR11926">
    <property type="entry name" value="GLUCOSYL/GLUCURONOSYL TRANSFERASES"/>
    <property type="match status" value="1"/>
</dbReference>
<dbReference type="PANTHER" id="PTHR11926:SF1560">
    <property type="entry name" value="UDP-GLYCOSYLTRANSFERASE 74E1-RELATED"/>
    <property type="match status" value="1"/>
</dbReference>
<evidence type="ECO:0008006" key="4">
    <source>
        <dbReference type="Google" id="ProtNLM"/>
    </source>
</evidence>
<reference evidence="3" key="1">
    <citation type="submission" date="2016-02" db="EMBL/GenBank/DDBJ databases">
        <title>WGS assembly of Manihot esculenta.</title>
        <authorList>
            <person name="Bredeson J.V."/>
            <person name="Prochnik S.E."/>
            <person name="Lyons J.B."/>
            <person name="Schmutz J."/>
            <person name="Grimwood J."/>
            <person name="Vrebalov J."/>
            <person name="Bart R.S."/>
            <person name="Amuge T."/>
            <person name="Ferguson M.E."/>
            <person name="Green R."/>
            <person name="Putnam N."/>
            <person name="Stites J."/>
            <person name="Rounsley S."/>
            <person name="Rokhsar D.S."/>
        </authorList>
    </citation>
    <scope>NUCLEOTIDE SEQUENCE [LARGE SCALE GENOMIC DNA]</scope>
    <source>
        <tissue evidence="3">Leaf</tissue>
    </source>
</reference>
<proteinExistence type="inferred from homology"/>
<evidence type="ECO:0000256" key="1">
    <source>
        <dbReference type="ARBA" id="ARBA00009995"/>
    </source>
</evidence>
<gene>
    <name evidence="3" type="ORF">MANES_10G097000</name>
</gene>
<evidence type="ECO:0000256" key="2">
    <source>
        <dbReference type="ARBA" id="ARBA00022679"/>
    </source>
</evidence>
<dbReference type="Gene3D" id="3.40.50.2000">
    <property type="entry name" value="Glycogen Phosphorylase B"/>
    <property type="match status" value="2"/>
</dbReference>
<organism evidence="3">
    <name type="scientific">Manihot esculenta</name>
    <name type="common">Cassava</name>
    <name type="synonym">Jatropha manihot</name>
    <dbReference type="NCBI Taxonomy" id="3983"/>
    <lineage>
        <taxon>Eukaryota</taxon>
        <taxon>Viridiplantae</taxon>
        <taxon>Streptophyta</taxon>
        <taxon>Embryophyta</taxon>
        <taxon>Tracheophyta</taxon>
        <taxon>Spermatophyta</taxon>
        <taxon>Magnoliopsida</taxon>
        <taxon>eudicotyledons</taxon>
        <taxon>Gunneridae</taxon>
        <taxon>Pentapetalae</taxon>
        <taxon>rosids</taxon>
        <taxon>fabids</taxon>
        <taxon>Malpighiales</taxon>
        <taxon>Euphorbiaceae</taxon>
        <taxon>Crotonoideae</taxon>
        <taxon>Manihoteae</taxon>
        <taxon>Manihot</taxon>
    </lineage>
</organism>
<dbReference type="Pfam" id="PF00201">
    <property type="entry name" value="UDPGT"/>
    <property type="match status" value="1"/>
</dbReference>
<keyword evidence="2" id="KW-0808">Transferase</keyword>
<protein>
    <recommendedName>
        <fullName evidence="4">Glycosyltransferase</fullName>
    </recommendedName>
</protein>
<evidence type="ECO:0000313" key="3">
    <source>
        <dbReference type="EMBL" id="OAY39472.1"/>
    </source>
</evidence>
<dbReference type="EMBL" id="CM004396">
    <property type="protein sequence ID" value="OAY39472.1"/>
    <property type="molecule type" value="Genomic_DNA"/>
</dbReference>
<dbReference type="GO" id="GO:0080044">
    <property type="term" value="F:quercetin 7-O-glucosyltransferase activity"/>
    <property type="evidence" value="ECO:0000318"/>
    <property type="project" value="GO_Central"/>
</dbReference>
<dbReference type="FunFam" id="3.40.50.2000:FF:000060">
    <property type="entry name" value="Glycosyltransferase"/>
    <property type="match status" value="1"/>
</dbReference>
<dbReference type="SUPFAM" id="SSF53756">
    <property type="entry name" value="UDP-Glycosyltransferase/glycogen phosphorylase"/>
    <property type="match status" value="1"/>
</dbReference>
<dbReference type="GO" id="GO:0080043">
    <property type="term" value="F:quercetin 3-O-glucosyltransferase activity"/>
    <property type="evidence" value="ECO:0000318"/>
    <property type="project" value="GO_Central"/>
</dbReference>
<dbReference type="InterPro" id="IPR002213">
    <property type="entry name" value="UDP_glucos_trans"/>
</dbReference>
<dbReference type="AlphaFoldDB" id="A0A2C9V656"/>